<dbReference type="EMBL" id="CP030104">
    <property type="protein sequence ID" value="AWX44143.1"/>
    <property type="molecule type" value="Genomic_DNA"/>
</dbReference>
<evidence type="ECO:0000313" key="2">
    <source>
        <dbReference type="Proteomes" id="UP000248536"/>
    </source>
</evidence>
<dbReference type="Proteomes" id="UP000248536">
    <property type="component" value="Chromosome"/>
</dbReference>
<evidence type="ECO:0000313" key="1">
    <source>
        <dbReference type="EMBL" id="AWX44143.1"/>
    </source>
</evidence>
<dbReference type="RefSeq" id="WP_112377645.1">
    <property type="nucleotide sequence ID" value="NZ_CP030104.1"/>
</dbReference>
<protein>
    <submittedName>
        <fullName evidence="1">Uncharacterized protein</fullName>
    </submittedName>
</protein>
<reference evidence="1 2" key="1">
    <citation type="submission" date="2018-06" db="EMBL/GenBank/DDBJ databases">
        <title>Spongiibacterium sp. HME9304 Genome sequencing and assembly.</title>
        <authorList>
            <person name="Kang H."/>
            <person name="Kim H."/>
            <person name="Joh K."/>
        </authorList>
    </citation>
    <scope>NUCLEOTIDE SEQUENCE [LARGE SCALE GENOMIC DNA]</scope>
    <source>
        <strain evidence="1 2">HME9304</strain>
    </source>
</reference>
<dbReference type="Gene3D" id="3.40.1420.30">
    <property type="match status" value="1"/>
</dbReference>
<accession>A0A2Z4LQS0</accession>
<sequence length="192" mass="22963">MIKYKFFIGFLSLTCICWSQDKNEKEFRISKPEFPSNAYELISEQLASAKRIRYYFETDSLKKSYEAKFKKGRLHYSVEFDENGKLEDVEFIIEEKDIPEESWKKINTYLQDNFEKVRIKKIQQQYRSNGIIEKELIYQAFQNLILPHINYEIVFASKANKGYQTYEALFDAKGMFLKLRKSLSSAYDHVLY</sequence>
<dbReference type="AlphaFoldDB" id="A0A2Z4LQS0"/>
<gene>
    <name evidence="1" type="ORF">HME9304_01143</name>
</gene>
<dbReference type="KEGG" id="spon:HME9304_01143"/>
<name>A0A2Z4LQS0_9FLAO</name>
<dbReference type="SUPFAM" id="SSF160574">
    <property type="entry name" value="BT0923-like"/>
    <property type="match status" value="1"/>
</dbReference>
<organism evidence="1 2">
    <name type="scientific">Flagellimonas maritima</name>
    <dbReference type="NCBI Taxonomy" id="1383885"/>
    <lineage>
        <taxon>Bacteria</taxon>
        <taxon>Pseudomonadati</taxon>
        <taxon>Bacteroidota</taxon>
        <taxon>Flavobacteriia</taxon>
        <taxon>Flavobacteriales</taxon>
        <taxon>Flavobacteriaceae</taxon>
        <taxon>Flagellimonas</taxon>
    </lineage>
</organism>
<dbReference type="OrthoDB" id="943438at2"/>
<proteinExistence type="predicted"/>
<keyword evidence="2" id="KW-1185">Reference proteome</keyword>